<dbReference type="Gene3D" id="2.130.10.10">
    <property type="entry name" value="YVTN repeat-like/Quinoprotein amine dehydrogenase"/>
    <property type="match status" value="1"/>
</dbReference>
<dbReference type="InterPro" id="IPR015943">
    <property type="entry name" value="WD40/YVTN_repeat-like_dom_sf"/>
</dbReference>
<dbReference type="RefSeq" id="WP_119339793.1">
    <property type="nucleotide sequence ID" value="NZ_BJXL01000015.1"/>
</dbReference>
<gene>
    <name evidence="1" type="ORF">MHY01S_07650</name>
</gene>
<accession>A0A511QYZ1</accession>
<evidence type="ECO:0000313" key="2">
    <source>
        <dbReference type="Proteomes" id="UP000321197"/>
    </source>
</evidence>
<dbReference type="EMBL" id="BJXL01000015">
    <property type="protein sequence ID" value="GEM82599.1"/>
    <property type="molecule type" value="Genomic_DNA"/>
</dbReference>
<protein>
    <submittedName>
        <fullName evidence="1">S-layer protein</fullName>
    </submittedName>
</protein>
<dbReference type="AlphaFoldDB" id="A0A511QYZ1"/>
<dbReference type="Proteomes" id="UP000321197">
    <property type="component" value="Unassembled WGS sequence"/>
</dbReference>
<evidence type="ECO:0000313" key="1">
    <source>
        <dbReference type="EMBL" id="GEM82599.1"/>
    </source>
</evidence>
<reference evidence="1 2" key="1">
    <citation type="submission" date="2019-07" db="EMBL/GenBank/DDBJ databases">
        <title>Whole genome shotgun sequence of Meiothermus hypogaeus NBRC 106114.</title>
        <authorList>
            <person name="Hosoyama A."/>
            <person name="Uohara A."/>
            <person name="Ohji S."/>
            <person name="Ichikawa N."/>
        </authorList>
    </citation>
    <scope>NUCLEOTIDE SEQUENCE [LARGE SCALE GENOMIC DNA]</scope>
    <source>
        <strain evidence="1 2">NBRC 106114</strain>
    </source>
</reference>
<dbReference type="SUPFAM" id="SSF110296">
    <property type="entry name" value="Oligoxyloglucan reducing end-specific cellobiohydrolase"/>
    <property type="match status" value="1"/>
</dbReference>
<name>A0A511QYZ1_9DEIN</name>
<sequence length="298" mass="31530">MGKRVKTSWWIAGLGALLLAGLVGLLARSTVPRLPGMPITGGIPMGTAASGAGSPKGRMAGMTMPLAPVATRDAHSLVLLPTGEILFGHHDGIQRFDGDKQGWLNVVQRSGWDAMNLAWDGRRLIVAGHEVYAVSDDLRTYRDRRPSGLGGMDIHGYAISPVDPQRHYLWEARSGLYVSQDGGLNWRAAGGVGLSRWVHVLAVARDGSVYAGGVGAGLYRSLDGGGHFEPAGAPEADVFALGVDGGGKLYVGGRQGLYAQGPEGWQRLEPASVIALAASPDEAGYIVWMDDQGQVWQR</sequence>
<proteinExistence type="predicted"/>
<organism evidence="1 2">
    <name type="scientific">Meiothermus hypogaeus NBRC 106114</name>
    <dbReference type="NCBI Taxonomy" id="1227553"/>
    <lineage>
        <taxon>Bacteria</taxon>
        <taxon>Thermotogati</taxon>
        <taxon>Deinococcota</taxon>
        <taxon>Deinococci</taxon>
        <taxon>Thermales</taxon>
        <taxon>Thermaceae</taxon>
        <taxon>Meiothermus</taxon>
    </lineage>
</organism>
<comment type="caution">
    <text evidence="1">The sequence shown here is derived from an EMBL/GenBank/DDBJ whole genome shotgun (WGS) entry which is preliminary data.</text>
</comment>
<dbReference type="OrthoDB" id="9764804at2"/>